<dbReference type="AlphaFoldDB" id="A0A023FS82"/>
<comment type="subcellular location">
    <subcellularLocation>
        <location evidence="2">Cytoplasm</location>
    </subcellularLocation>
    <subcellularLocation>
        <location evidence="1">Nucleus</location>
    </subcellularLocation>
</comment>
<evidence type="ECO:0000313" key="11">
    <source>
        <dbReference type="EMBL" id="JAC23510.1"/>
    </source>
</evidence>
<feature type="region of interest" description="Disordered" evidence="9">
    <location>
        <begin position="163"/>
        <end position="292"/>
    </location>
</feature>
<evidence type="ECO:0000256" key="1">
    <source>
        <dbReference type="ARBA" id="ARBA00004123"/>
    </source>
</evidence>
<evidence type="ECO:0000259" key="10">
    <source>
        <dbReference type="Pfam" id="PF22782"/>
    </source>
</evidence>
<proteinExistence type="evidence at transcript level"/>
<keyword evidence="4" id="KW-0963">Cytoplasm</keyword>
<keyword evidence="6" id="KW-0508">mRNA splicing</keyword>
<dbReference type="InterPro" id="IPR051421">
    <property type="entry name" value="RNA_Proc_DNA_Dmg_Regulator"/>
</dbReference>
<evidence type="ECO:0000256" key="9">
    <source>
        <dbReference type="SAM" id="MobiDB-lite"/>
    </source>
</evidence>
<dbReference type="PANTHER" id="PTHR12786">
    <property type="entry name" value="SPLICING FACTOR SF3A-RELATED"/>
    <property type="match status" value="1"/>
</dbReference>
<dbReference type="GO" id="GO:0006397">
    <property type="term" value="P:mRNA processing"/>
    <property type="evidence" value="ECO:0007669"/>
    <property type="project" value="UniProtKB-KW"/>
</dbReference>
<keyword evidence="8" id="KW-0131">Cell cycle</keyword>
<sequence>MIFVRLPKIRTVMCVRCDGDGVLVEKLLLTASRIEGIPVEFLMLTCGGRRVTDASVADGQWLTCVLTGLAGGKGGFGSMLRAIGAQIEKTTNREACRDLSGRRLRDINHEARLKRWVAKQAERENQRKQRKELREPQHKLEDPEYERIREQLPERVQDAVAQGLAAGTKRPAPSTTGECSARKRPASALWLPDVPSDASSDEDPESSSGEGEPPTAESSSEQDVPDTKTASVPAESSAASGDSESGHDSNTRSPRTEQGPEEASGTSRTEDPTASSSKSSSSRGEEPQSTDE</sequence>
<dbReference type="InterPro" id="IPR053822">
    <property type="entry name" value="SDE2-like_dom"/>
</dbReference>
<evidence type="ECO:0000256" key="6">
    <source>
        <dbReference type="ARBA" id="ARBA00023187"/>
    </source>
</evidence>
<evidence type="ECO:0000256" key="8">
    <source>
        <dbReference type="ARBA" id="ARBA00023306"/>
    </source>
</evidence>
<organism evidence="11">
    <name type="scientific">Amblyomma cajennense</name>
    <name type="common">Cayenne tick</name>
    <name type="synonym">Acarus cajennensis</name>
    <dbReference type="NCBI Taxonomy" id="34607"/>
    <lineage>
        <taxon>Eukaryota</taxon>
        <taxon>Metazoa</taxon>
        <taxon>Ecdysozoa</taxon>
        <taxon>Arthropoda</taxon>
        <taxon>Chelicerata</taxon>
        <taxon>Arachnida</taxon>
        <taxon>Acari</taxon>
        <taxon>Parasitiformes</taxon>
        <taxon>Ixodida</taxon>
        <taxon>Ixodoidea</taxon>
        <taxon>Ixodidae</taxon>
        <taxon>Amblyomminae</taxon>
        <taxon>Amblyomma</taxon>
    </lineage>
</organism>
<keyword evidence="5" id="KW-0507">mRNA processing</keyword>
<accession>A0A023FS82</accession>
<reference evidence="11" key="1">
    <citation type="submission" date="2014-03" db="EMBL/GenBank/DDBJ databases">
        <title>The sialotranscriptome of Amblyomma triste, Amblyomma parvum and Amblyomma cajennense ticks, uncovered by 454-based RNA-seq.</title>
        <authorList>
            <person name="Garcia G.R."/>
            <person name="Gardinassi L.G."/>
            <person name="Ribeiro J.M."/>
            <person name="Anatriello E."/>
            <person name="Ferreira B.R."/>
            <person name="Moreira H.N."/>
            <person name="Mafra C."/>
            <person name="Olegario M.M."/>
            <person name="Szabo P.J."/>
            <person name="Miranda-Santos I.K."/>
            <person name="Maruyama S.R."/>
        </authorList>
    </citation>
    <scope>NUCLEOTIDE SEQUENCE</scope>
    <source>
        <strain evidence="11">Uberlandia</strain>
        <tissue evidence="11">Salivary glands</tissue>
    </source>
</reference>
<feature type="domain" description="SDE2-like" evidence="10">
    <location>
        <begin position="71"/>
        <end position="162"/>
    </location>
</feature>
<feature type="compositionally biased region" description="Low complexity" evidence="9">
    <location>
        <begin position="206"/>
        <end position="221"/>
    </location>
</feature>
<comment type="similarity">
    <text evidence="3">Belongs to the SDE2 family.</text>
</comment>
<evidence type="ECO:0000256" key="3">
    <source>
        <dbReference type="ARBA" id="ARBA00008726"/>
    </source>
</evidence>
<evidence type="ECO:0000256" key="5">
    <source>
        <dbReference type="ARBA" id="ARBA00022664"/>
    </source>
</evidence>
<dbReference type="PANTHER" id="PTHR12786:SF1">
    <property type="entry name" value="SPLICING REGULATOR SDE2"/>
    <property type="match status" value="1"/>
</dbReference>
<evidence type="ECO:0000256" key="4">
    <source>
        <dbReference type="ARBA" id="ARBA00022490"/>
    </source>
</evidence>
<dbReference type="GO" id="GO:0005737">
    <property type="term" value="C:cytoplasm"/>
    <property type="evidence" value="ECO:0007669"/>
    <property type="project" value="UniProtKB-SubCell"/>
</dbReference>
<dbReference type="GO" id="GO:0005634">
    <property type="term" value="C:nucleus"/>
    <property type="evidence" value="ECO:0007669"/>
    <property type="project" value="UniProtKB-SubCell"/>
</dbReference>
<name>A0A023FS82_AMBCJ</name>
<protein>
    <recommendedName>
        <fullName evidence="10">SDE2-like domain-containing protein</fullName>
    </recommendedName>
</protein>
<dbReference type="GO" id="GO:0008380">
    <property type="term" value="P:RNA splicing"/>
    <property type="evidence" value="ECO:0007669"/>
    <property type="project" value="UniProtKB-KW"/>
</dbReference>
<feature type="compositionally biased region" description="Basic and acidic residues" evidence="9">
    <location>
        <begin position="120"/>
        <end position="145"/>
    </location>
</feature>
<dbReference type="Pfam" id="PF22782">
    <property type="entry name" value="SDE2"/>
    <property type="match status" value="1"/>
</dbReference>
<keyword evidence="7" id="KW-0539">Nucleus</keyword>
<dbReference type="EMBL" id="GBBK01000972">
    <property type="protein sequence ID" value="JAC23510.1"/>
    <property type="molecule type" value="mRNA"/>
</dbReference>
<evidence type="ECO:0000256" key="2">
    <source>
        <dbReference type="ARBA" id="ARBA00004496"/>
    </source>
</evidence>
<feature type="region of interest" description="Disordered" evidence="9">
    <location>
        <begin position="118"/>
        <end position="145"/>
    </location>
</feature>
<feature type="non-terminal residue" evidence="11">
    <location>
        <position position="292"/>
    </location>
</feature>
<evidence type="ECO:0000256" key="7">
    <source>
        <dbReference type="ARBA" id="ARBA00023242"/>
    </source>
</evidence>